<sequence>LKAPHPARSAKLSNVGLTSVPESETVWEHAVSSAIMVIAWRQRGGVLFSASLMLSNISFLRYVLCWVLPFANSSRNDHYCGKFLRLIRSNYSHKNQCVWSSLGPHGCRKRRAPGQSGQTGGDDDPRHSRIDGNAVGMLQISVYRQRFVRSCQSAENEPKDAEQTEEELHPVENREDVNRRGSKSDTSQGREEHLTTESHARVYTVLQSTVGRWISEAPTKSPSASSKPPGFRSFHIRLVRGAGGQLAVPLRRLLIQGRRLTFRRRVSSDPEPGSPDAAIAIYSTLRAHCS</sequence>
<dbReference type="EMBL" id="JYDQ01000324">
    <property type="protein sequence ID" value="KRY08578.1"/>
    <property type="molecule type" value="Genomic_DNA"/>
</dbReference>
<evidence type="ECO:0000256" key="1">
    <source>
        <dbReference type="SAM" id="MobiDB-lite"/>
    </source>
</evidence>
<keyword evidence="3" id="KW-1185">Reference proteome</keyword>
<name>A0A0V0Z7P0_9BILA</name>
<reference evidence="2 3" key="1">
    <citation type="submission" date="2015-01" db="EMBL/GenBank/DDBJ databases">
        <title>Evolution of Trichinella species and genotypes.</title>
        <authorList>
            <person name="Korhonen P.K."/>
            <person name="Edoardo P."/>
            <person name="Giuseppe L.R."/>
            <person name="Gasser R.B."/>
        </authorList>
    </citation>
    <scope>NUCLEOTIDE SEQUENCE [LARGE SCALE GENOMIC DNA]</scope>
    <source>
        <strain evidence="2">ISS2496</strain>
    </source>
</reference>
<gene>
    <name evidence="2" type="ORF">T12_151</name>
</gene>
<feature type="region of interest" description="Disordered" evidence="1">
    <location>
        <begin position="106"/>
        <end position="131"/>
    </location>
</feature>
<organism evidence="2 3">
    <name type="scientific">Trichinella patagoniensis</name>
    <dbReference type="NCBI Taxonomy" id="990121"/>
    <lineage>
        <taxon>Eukaryota</taxon>
        <taxon>Metazoa</taxon>
        <taxon>Ecdysozoa</taxon>
        <taxon>Nematoda</taxon>
        <taxon>Enoplea</taxon>
        <taxon>Dorylaimia</taxon>
        <taxon>Trichinellida</taxon>
        <taxon>Trichinellidae</taxon>
        <taxon>Trichinella</taxon>
    </lineage>
</organism>
<feature type="region of interest" description="Disordered" evidence="1">
    <location>
        <begin position="153"/>
        <end position="200"/>
    </location>
</feature>
<feature type="non-terminal residue" evidence="2">
    <location>
        <position position="1"/>
    </location>
</feature>
<proteinExistence type="predicted"/>
<evidence type="ECO:0000313" key="2">
    <source>
        <dbReference type="EMBL" id="KRY08578.1"/>
    </source>
</evidence>
<protein>
    <submittedName>
        <fullName evidence="2">Uncharacterized protein</fullName>
    </submittedName>
</protein>
<accession>A0A0V0Z7P0</accession>
<evidence type="ECO:0000313" key="3">
    <source>
        <dbReference type="Proteomes" id="UP000054783"/>
    </source>
</evidence>
<feature type="compositionally biased region" description="Basic and acidic residues" evidence="1">
    <location>
        <begin position="156"/>
        <end position="200"/>
    </location>
</feature>
<dbReference type="Proteomes" id="UP000054783">
    <property type="component" value="Unassembled WGS sequence"/>
</dbReference>
<comment type="caution">
    <text evidence="2">The sequence shown here is derived from an EMBL/GenBank/DDBJ whole genome shotgun (WGS) entry which is preliminary data.</text>
</comment>
<feature type="non-terminal residue" evidence="2">
    <location>
        <position position="290"/>
    </location>
</feature>
<dbReference type="AlphaFoldDB" id="A0A0V0Z7P0"/>